<keyword evidence="3" id="KW-1185">Reference proteome</keyword>
<reference evidence="3" key="1">
    <citation type="journal article" date="2019" name="Int. J. Syst. Evol. Microbiol.">
        <title>The Global Catalogue of Microorganisms (GCM) 10K type strain sequencing project: providing services to taxonomists for standard genome sequencing and annotation.</title>
        <authorList>
            <consortium name="The Broad Institute Genomics Platform"/>
            <consortium name="The Broad Institute Genome Sequencing Center for Infectious Disease"/>
            <person name="Wu L."/>
            <person name="Ma J."/>
        </authorList>
    </citation>
    <scope>NUCLEOTIDE SEQUENCE [LARGE SCALE GENOMIC DNA]</scope>
    <source>
        <strain evidence="3">JCM 9377</strain>
    </source>
</reference>
<dbReference type="InterPro" id="IPR011009">
    <property type="entry name" value="Kinase-like_dom_sf"/>
</dbReference>
<name>A0ABP6QDK4_9ACTN</name>
<dbReference type="InterPro" id="IPR002575">
    <property type="entry name" value="Aminoglycoside_PTrfase"/>
</dbReference>
<organism evidence="2 3">
    <name type="scientific">Actinocorallia longicatena</name>
    <dbReference type="NCBI Taxonomy" id="111803"/>
    <lineage>
        <taxon>Bacteria</taxon>
        <taxon>Bacillati</taxon>
        <taxon>Actinomycetota</taxon>
        <taxon>Actinomycetes</taxon>
        <taxon>Streptosporangiales</taxon>
        <taxon>Thermomonosporaceae</taxon>
        <taxon>Actinocorallia</taxon>
    </lineage>
</organism>
<sequence length="247" mass="27462">MNRTWTKTYSSPAAAAAAAVNYDWLRDVGQISVPDLIHRDGRDLVFAHVDGHHPAPADLPDLAVALARFHVEAHRKLAGAAMNEPHPTTSGLTIPGFSHRREQRLIELLAAPNPPRTRLTAEAVRAWISHADALPPAVYKDTNLRNILIDQGSKPVNVDFDTLTLAPFGYDLAKLIVSAVMTYGSLATGTIGEMLDRYNVFLSQAALRPCAKDEFTAWIEMHHILTFPYLGRNGYRYSWIEVSAWHY</sequence>
<evidence type="ECO:0000313" key="2">
    <source>
        <dbReference type="EMBL" id="GAA3221119.1"/>
    </source>
</evidence>
<dbReference type="SUPFAM" id="SSF56112">
    <property type="entry name" value="Protein kinase-like (PK-like)"/>
    <property type="match status" value="1"/>
</dbReference>
<dbReference type="Gene3D" id="3.90.1200.10">
    <property type="match status" value="1"/>
</dbReference>
<protein>
    <recommendedName>
        <fullName evidence="1">Aminoglycoside phosphotransferase domain-containing protein</fullName>
    </recommendedName>
</protein>
<gene>
    <name evidence="2" type="ORF">GCM10010468_46130</name>
</gene>
<dbReference type="Pfam" id="PF01636">
    <property type="entry name" value="APH"/>
    <property type="match status" value="1"/>
</dbReference>
<dbReference type="Proteomes" id="UP001501237">
    <property type="component" value="Unassembled WGS sequence"/>
</dbReference>
<accession>A0ABP6QDK4</accession>
<dbReference type="EMBL" id="BAAAUV010000011">
    <property type="protein sequence ID" value="GAA3221119.1"/>
    <property type="molecule type" value="Genomic_DNA"/>
</dbReference>
<feature type="domain" description="Aminoglycoside phosphotransferase" evidence="1">
    <location>
        <begin position="21"/>
        <end position="182"/>
    </location>
</feature>
<evidence type="ECO:0000313" key="3">
    <source>
        <dbReference type="Proteomes" id="UP001501237"/>
    </source>
</evidence>
<proteinExistence type="predicted"/>
<evidence type="ECO:0000259" key="1">
    <source>
        <dbReference type="Pfam" id="PF01636"/>
    </source>
</evidence>
<comment type="caution">
    <text evidence="2">The sequence shown here is derived from an EMBL/GenBank/DDBJ whole genome shotgun (WGS) entry which is preliminary data.</text>
</comment>